<name>A0A0D2BN30_9EURO</name>
<dbReference type="VEuPathDB" id="FungiDB:PV06_08726"/>
<proteinExistence type="predicted"/>
<dbReference type="PROSITE" id="PS50256">
    <property type="entry name" value="PIR_REPEAT_2"/>
    <property type="match status" value="2"/>
</dbReference>
<dbReference type="GO" id="GO:0005199">
    <property type="term" value="F:structural constituent of cell wall"/>
    <property type="evidence" value="ECO:0007669"/>
    <property type="project" value="InterPro"/>
</dbReference>
<evidence type="ECO:0000313" key="4">
    <source>
        <dbReference type="Proteomes" id="UP000053342"/>
    </source>
</evidence>
<evidence type="ECO:0000256" key="2">
    <source>
        <dbReference type="SAM" id="MobiDB-lite"/>
    </source>
</evidence>
<feature type="region of interest" description="Disordered" evidence="2">
    <location>
        <begin position="61"/>
        <end position="81"/>
    </location>
</feature>
<organism evidence="3 4">
    <name type="scientific">Exophiala oligosperma</name>
    <dbReference type="NCBI Taxonomy" id="215243"/>
    <lineage>
        <taxon>Eukaryota</taxon>
        <taxon>Fungi</taxon>
        <taxon>Dikarya</taxon>
        <taxon>Ascomycota</taxon>
        <taxon>Pezizomycotina</taxon>
        <taxon>Eurotiomycetes</taxon>
        <taxon>Chaetothyriomycetidae</taxon>
        <taxon>Chaetothyriales</taxon>
        <taxon>Herpotrichiellaceae</taxon>
        <taxon>Exophiala</taxon>
    </lineage>
</organism>
<keyword evidence="1" id="KW-0732">Signal</keyword>
<dbReference type="InterPro" id="IPR000420">
    <property type="entry name" value="Yeast_PIR_rpt"/>
</dbReference>
<evidence type="ECO:0000256" key="1">
    <source>
        <dbReference type="ARBA" id="ARBA00022729"/>
    </source>
</evidence>
<reference evidence="3 4" key="1">
    <citation type="submission" date="2015-01" db="EMBL/GenBank/DDBJ databases">
        <title>The Genome Sequence of Exophiala oligosperma CBS72588.</title>
        <authorList>
            <consortium name="The Broad Institute Genomics Platform"/>
            <person name="Cuomo C."/>
            <person name="de Hoog S."/>
            <person name="Gorbushina A."/>
            <person name="Stielow B."/>
            <person name="Teixiera M."/>
            <person name="Abouelleil A."/>
            <person name="Chapman S.B."/>
            <person name="Priest M."/>
            <person name="Young S.K."/>
            <person name="Wortman J."/>
            <person name="Nusbaum C."/>
            <person name="Birren B."/>
        </authorList>
    </citation>
    <scope>NUCLEOTIDE SEQUENCE [LARGE SCALE GENOMIC DNA]</scope>
    <source>
        <strain evidence="3 4">CBS 72588</strain>
    </source>
</reference>
<dbReference type="GeneID" id="27360800"/>
<accession>A0A0D2BN30</accession>
<sequence>MAAVSQIGDGQVQGGMHTVVMSVPVAVSEIGDGQVQAPTVTATTTDCESNEKTSTTATRIMTNSGSTGTANARSNQTTDSTRTSMWHFGSSYQSKHVDSAFTFTFTNIFDIDLVFIYAHTTSRTNNPFVTGLMPDKLYFATQSE</sequence>
<evidence type="ECO:0000313" key="3">
    <source>
        <dbReference type="EMBL" id="KIW38902.1"/>
    </source>
</evidence>
<dbReference type="Proteomes" id="UP000053342">
    <property type="component" value="Unassembled WGS sequence"/>
</dbReference>
<gene>
    <name evidence="3" type="ORF">PV06_08726</name>
</gene>
<dbReference type="AlphaFoldDB" id="A0A0D2BN30"/>
<dbReference type="RefSeq" id="XP_016259118.1">
    <property type="nucleotide sequence ID" value="XM_016410096.1"/>
</dbReference>
<dbReference type="HOGENOM" id="CLU_1796487_0_0_1"/>
<protein>
    <submittedName>
        <fullName evidence="3">Uncharacterized protein</fullName>
    </submittedName>
</protein>
<dbReference type="EMBL" id="KN847340">
    <property type="protein sequence ID" value="KIW38902.1"/>
    <property type="molecule type" value="Genomic_DNA"/>
</dbReference>
<keyword evidence="4" id="KW-1185">Reference proteome</keyword>
<dbReference type="Pfam" id="PF00399">
    <property type="entry name" value="PIR"/>
    <property type="match status" value="2"/>
</dbReference>